<gene>
    <name evidence="2" type="ORF">IAI61_08470</name>
</gene>
<accession>A0ABS3KNR7</accession>
<dbReference type="Pfam" id="PF12277">
    <property type="entry name" value="DUF3618"/>
    <property type="match status" value="1"/>
</dbReference>
<dbReference type="EMBL" id="JACTNG010000003">
    <property type="protein sequence ID" value="MBO1079062.1"/>
    <property type="molecule type" value="Genomic_DNA"/>
</dbReference>
<name>A0ABS3KNR7_9PROT</name>
<sequence>MSETTDPRGRTAAEIENDVERTRARVSDTIEALRGSMSPNQIMDQVMDYARSSGGSEFIRNLGTSVRDNPLPVVLIGAGIGWLLLSNQNRGPAYPATARQPDYRVPALPAPASSAQEPGLLDRAGAAVASARDAVVGAASNATDAVAGTARNVADAVADTASSAGSAISSAAASVADGASQLGSQASATAGSVHDAARRQTHDATHTLSQGYDATAAGANRAGAKFQAGWGKLSHEQPLLVGALGLAVGAALGALLPSTEAENRLMGEASDAVTKQVSDTAQEQYAQVKDAVSDNVEQAKDALAGAYEDARDTINKDGLSAHSLGEGVKQAAARVADVATKASTDLADVAKGAVQTADTDSGGEKPASSTTPAANPRPAGLQTPTIVVPPKV</sequence>
<feature type="region of interest" description="Disordered" evidence="1">
    <location>
        <begin position="353"/>
        <end position="392"/>
    </location>
</feature>
<organism evidence="2 3">
    <name type="scientific">Roseomonas haemaphysalidis</name>
    <dbReference type="NCBI Taxonomy" id="2768162"/>
    <lineage>
        <taxon>Bacteria</taxon>
        <taxon>Pseudomonadati</taxon>
        <taxon>Pseudomonadota</taxon>
        <taxon>Alphaproteobacteria</taxon>
        <taxon>Acetobacterales</taxon>
        <taxon>Roseomonadaceae</taxon>
        <taxon>Roseomonas</taxon>
    </lineage>
</organism>
<proteinExistence type="predicted"/>
<keyword evidence="3" id="KW-1185">Reference proteome</keyword>
<protein>
    <submittedName>
        <fullName evidence="2">DUF3618 domain-containing protein</fullName>
    </submittedName>
</protein>
<evidence type="ECO:0000256" key="1">
    <source>
        <dbReference type="SAM" id="MobiDB-lite"/>
    </source>
</evidence>
<evidence type="ECO:0000313" key="3">
    <source>
        <dbReference type="Proteomes" id="UP001518989"/>
    </source>
</evidence>
<reference evidence="2 3" key="1">
    <citation type="submission" date="2020-09" db="EMBL/GenBank/DDBJ databases">
        <title>Roseomonas.</title>
        <authorList>
            <person name="Zhu W."/>
        </authorList>
    </citation>
    <scope>NUCLEOTIDE SEQUENCE [LARGE SCALE GENOMIC DNA]</scope>
    <source>
        <strain evidence="2 3">573</strain>
    </source>
</reference>
<dbReference type="RefSeq" id="WP_207416496.1">
    <property type="nucleotide sequence ID" value="NZ_CP061177.1"/>
</dbReference>
<dbReference type="InterPro" id="IPR022062">
    <property type="entry name" value="DUF3618"/>
</dbReference>
<dbReference type="Proteomes" id="UP001518989">
    <property type="component" value="Unassembled WGS sequence"/>
</dbReference>
<evidence type="ECO:0000313" key="2">
    <source>
        <dbReference type="EMBL" id="MBO1079062.1"/>
    </source>
</evidence>
<comment type="caution">
    <text evidence="2">The sequence shown here is derived from an EMBL/GenBank/DDBJ whole genome shotgun (WGS) entry which is preliminary data.</text>
</comment>